<feature type="compositionally biased region" description="Polar residues" evidence="1">
    <location>
        <begin position="644"/>
        <end position="658"/>
    </location>
</feature>
<feature type="compositionally biased region" description="Basic residues" evidence="1">
    <location>
        <begin position="200"/>
        <end position="216"/>
    </location>
</feature>
<reference evidence="2 3" key="1">
    <citation type="submission" date="2016-03" db="EMBL/GenBank/DDBJ databases">
        <title>Whole genome sequencing of Grifola frondosa 9006-11.</title>
        <authorList>
            <person name="Min B."/>
            <person name="Park H."/>
            <person name="Kim J.-G."/>
            <person name="Cho H."/>
            <person name="Oh Y.-L."/>
            <person name="Kong W.-S."/>
            <person name="Choi I.-G."/>
        </authorList>
    </citation>
    <scope>NUCLEOTIDE SEQUENCE [LARGE SCALE GENOMIC DNA]</scope>
    <source>
        <strain evidence="2 3">9006-11</strain>
    </source>
</reference>
<feature type="compositionally biased region" description="Low complexity" evidence="1">
    <location>
        <begin position="1371"/>
        <end position="1383"/>
    </location>
</feature>
<feature type="compositionally biased region" description="Low complexity" evidence="1">
    <location>
        <begin position="659"/>
        <end position="668"/>
    </location>
</feature>
<feature type="compositionally biased region" description="Basic and acidic residues" evidence="1">
    <location>
        <begin position="372"/>
        <end position="393"/>
    </location>
</feature>
<feature type="compositionally biased region" description="Polar residues" evidence="1">
    <location>
        <begin position="394"/>
        <end position="403"/>
    </location>
</feature>
<feature type="compositionally biased region" description="Basic and acidic residues" evidence="1">
    <location>
        <begin position="1276"/>
        <end position="1290"/>
    </location>
</feature>
<feature type="region of interest" description="Disordered" evidence="1">
    <location>
        <begin position="1134"/>
        <end position="1390"/>
    </location>
</feature>
<evidence type="ECO:0000313" key="3">
    <source>
        <dbReference type="Proteomes" id="UP000092993"/>
    </source>
</evidence>
<feature type="region of interest" description="Disordered" evidence="1">
    <location>
        <begin position="1479"/>
        <end position="1500"/>
    </location>
</feature>
<feature type="compositionally biased region" description="Low complexity" evidence="1">
    <location>
        <begin position="805"/>
        <end position="814"/>
    </location>
</feature>
<feature type="compositionally biased region" description="Basic and acidic residues" evidence="1">
    <location>
        <begin position="217"/>
        <end position="270"/>
    </location>
</feature>
<name>A0A1C7MER0_GRIFR</name>
<feature type="region of interest" description="Disordered" evidence="1">
    <location>
        <begin position="135"/>
        <end position="428"/>
    </location>
</feature>
<feature type="compositionally biased region" description="Low complexity" evidence="1">
    <location>
        <begin position="1293"/>
        <end position="1303"/>
    </location>
</feature>
<dbReference type="OMA" id="DKSGHAG"/>
<feature type="compositionally biased region" description="Polar residues" evidence="1">
    <location>
        <begin position="1424"/>
        <end position="1436"/>
    </location>
</feature>
<sequence length="1500" mass="160741">MTFRQRTSTTADSTPQDTFSTGRNDPGLDRPRQTMAATQRHNVEQVGSSEARKRHHSSSRRVDPTDPSAAHISSRHKSSSKDHSSAVPQGTSYYSAPQTQNYAIPIATQVGVSPLQLGSQETYTDVYGLRAYLKKRAGKHSPRSSNEKVSSPEDVKVSRSSQQSRAGYATTTTIPPQTSSIHQSYWVPPTPTTRDPSSAARHHKEREKDGRKRRAEARRTRSKETEVERARRKERDREKDRSGKERDKHRDKEKSKDREGRRRADSDALDGRPVPVTQSQHSDVPKSQYPDGRMAPATIPPTDPPTPYVSQRPATNRPDVNRPTADPPSAPRVMPLYLPERDKLSSKHHRSHRDRIAAQQNAQDSGVSSSEQEGRERKRPATEKRYLLKEQKGDNNPSGPSGSENERATTRERRKISRTPGESSGLARATVVYESNSAAVAAQLGYSSNQEVGNTWYQQASIDNPFAICLPIRPSDTVQFPPSAAPVQSSVPSVSIRAGQGPADPQSPKVFPAAAPSASYSYDAMGRVQLASYHTQQPSVQVSYSATITTANAAVHQSSSASDATTGIHLPPSTMQQSSLLSDLRQAPSHSSHTAVAPSTATYPVAQTNQTADAAIRSLVSMSIPQNTNVSMPSAAVPLTNQAAGRSTGMSTTPYLQNGQSSGQYQSGDPRAQTYKSAVHGVQTSVEQPYVPQPATSYSYSPARHASLDTYRSPAPGSMPLSGAEATSTATQNKDTALPSSQKMPIEPVVDRPRTSAPSTGQSVPSTSQHTSSRFPVVEDSPLASTSKAHTGVHGISDYSRRTDPAAPASHPHGSPGGVRYPGQPNAPASPSTPYPLGNLSSQYVQSLAGPSHTAIPSNQVYNEQSYDPRSPKPPVAPSMQALDSVPSYPSRSHTYPVNSREMPAHTSTTNVMYQSPARYSQSLNPPLAAAHMPGQFVSAIQNTSTHSPRNASADSLRTPGMYHAVPAASNTPKHSPESRLHSQHRNGSNDTITQTPPSKPSPTANSGQQPLPHRSGVANAQPHVTSRPDTVTRPSNSGYPDITRYRSPPPAYSVPSSYVLTAQHSQSYSTQTPIASSRPAMSSAGATPSYEYQYNPRVPGTSSSQVVSSSQPPGRAQASEYAMHAPDGIQVVPASATTSTPSGHRVPSRSAPSPVPTPARQHYDVSAPSSKIPSTLPSSLPQPNRTQTYPIPSGRSAPSFPASHSRTVSDPQHAQGGRTNASVYPSTQATSRTHLPSRTAPSPAPPADLLLTPSSLTPSMLPQVSAPGSTTVHSSVDRSSKETEKETKKRSGFFGLFRSRSSPPKQDARGPPMTTRPADQPRQRNLSHPSGTPVVTAAPPPSAAAPQSATPRTASQSVPVVAPPAHTRGAAPIAAPTPVPAVSGRKSPGGKMFTPFRLLSKRHRTVSAASVEAVDGTIANTIRTGADSTRSSTAGRPSPPLRDPMVAAQEWRNKEEAEFRDRGTWRRRRPGVTFDVAEDRLEEARPALQKMQRTGRQQA</sequence>
<protein>
    <submittedName>
        <fullName evidence="2">Uncharacterized protein</fullName>
    </submittedName>
</protein>
<organism evidence="2 3">
    <name type="scientific">Grifola frondosa</name>
    <name type="common">Maitake</name>
    <name type="synonym">Polyporus frondosus</name>
    <dbReference type="NCBI Taxonomy" id="5627"/>
    <lineage>
        <taxon>Eukaryota</taxon>
        <taxon>Fungi</taxon>
        <taxon>Dikarya</taxon>
        <taxon>Basidiomycota</taxon>
        <taxon>Agaricomycotina</taxon>
        <taxon>Agaricomycetes</taxon>
        <taxon>Polyporales</taxon>
        <taxon>Grifolaceae</taxon>
        <taxon>Grifola</taxon>
    </lineage>
</organism>
<dbReference type="EMBL" id="LUGG01000004">
    <property type="protein sequence ID" value="OBZ75097.1"/>
    <property type="molecule type" value="Genomic_DNA"/>
</dbReference>
<comment type="caution">
    <text evidence="2">The sequence shown here is derived from an EMBL/GenBank/DDBJ whole genome shotgun (WGS) entry which is preliminary data.</text>
</comment>
<feature type="compositionally biased region" description="Polar residues" evidence="1">
    <location>
        <begin position="1203"/>
        <end position="1237"/>
    </location>
</feature>
<feature type="compositionally biased region" description="Pro residues" evidence="1">
    <location>
        <begin position="298"/>
        <end position="307"/>
    </location>
</feature>
<dbReference type="STRING" id="5627.A0A1C7MER0"/>
<evidence type="ECO:0000313" key="2">
    <source>
        <dbReference type="EMBL" id="OBZ75097.1"/>
    </source>
</evidence>
<feature type="region of interest" description="Disordered" evidence="1">
    <location>
        <begin position="644"/>
        <end position="676"/>
    </location>
</feature>
<accession>A0A1C7MER0</accession>
<dbReference type="Proteomes" id="UP000092993">
    <property type="component" value="Unassembled WGS sequence"/>
</dbReference>
<feature type="compositionally biased region" description="Low complexity" evidence="1">
    <location>
        <begin position="170"/>
        <end position="181"/>
    </location>
</feature>
<feature type="compositionally biased region" description="Low complexity" evidence="1">
    <location>
        <begin position="1345"/>
        <end position="1356"/>
    </location>
</feature>
<feature type="region of interest" description="Disordered" evidence="1">
    <location>
        <begin position="1"/>
        <end position="94"/>
    </location>
</feature>
<feature type="compositionally biased region" description="Polar residues" evidence="1">
    <location>
        <begin position="1168"/>
        <end position="1191"/>
    </location>
</feature>
<feature type="compositionally biased region" description="Polar residues" evidence="1">
    <location>
        <begin position="986"/>
        <end position="1010"/>
    </location>
</feature>
<feature type="region of interest" description="Disordered" evidence="1">
    <location>
        <begin position="863"/>
        <end position="906"/>
    </location>
</feature>
<feature type="compositionally biased region" description="Polar residues" evidence="1">
    <location>
        <begin position="35"/>
        <end position="48"/>
    </location>
</feature>
<feature type="compositionally biased region" description="Polar residues" evidence="1">
    <location>
        <begin position="1023"/>
        <end position="1039"/>
    </location>
</feature>
<feature type="region of interest" description="Disordered" evidence="1">
    <location>
        <begin position="1424"/>
        <end position="1444"/>
    </location>
</feature>
<feature type="compositionally biased region" description="Low complexity" evidence="1">
    <location>
        <begin position="1103"/>
        <end position="1114"/>
    </location>
</feature>
<feature type="compositionally biased region" description="Polar residues" evidence="1">
    <location>
        <begin position="888"/>
        <end position="898"/>
    </location>
</feature>
<dbReference type="OrthoDB" id="3058872at2759"/>
<feature type="compositionally biased region" description="Polar residues" evidence="1">
    <location>
        <begin position="725"/>
        <end position="743"/>
    </location>
</feature>
<feature type="region of interest" description="Disordered" evidence="1">
    <location>
        <begin position="963"/>
        <end position="1051"/>
    </location>
</feature>
<feature type="region of interest" description="Disordered" evidence="1">
    <location>
        <begin position="707"/>
        <end position="840"/>
    </location>
</feature>
<evidence type="ECO:0000256" key="1">
    <source>
        <dbReference type="SAM" id="MobiDB-lite"/>
    </source>
</evidence>
<feature type="compositionally biased region" description="Polar residues" evidence="1">
    <location>
        <begin position="358"/>
        <end position="371"/>
    </location>
</feature>
<proteinExistence type="predicted"/>
<keyword evidence="3" id="KW-1185">Reference proteome</keyword>
<feature type="region of interest" description="Disordered" evidence="1">
    <location>
        <begin position="1070"/>
        <end position="1119"/>
    </location>
</feature>
<feature type="compositionally biased region" description="Polar residues" evidence="1">
    <location>
        <begin position="1"/>
        <end position="23"/>
    </location>
</feature>
<feature type="compositionally biased region" description="Polar residues" evidence="1">
    <location>
        <begin position="756"/>
        <end position="774"/>
    </location>
</feature>
<gene>
    <name evidence="2" type="ORF">A0H81_04190</name>
</gene>
<feature type="compositionally biased region" description="Low complexity" evidence="1">
    <location>
        <begin position="1248"/>
        <end position="1263"/>
    </location>
</feature>